<dbReference type="EMBL" id="DVOT01000053">
    <property type="protein sequence ID" value="HIV26894.1"/>
    <property type="molecule type" value="Genomic_DNA"/>
</dbReference>
<evidence type="ECO:0000313" key="2">
    <source>
        <dbReference type="Proteomes" id="UP000886884"/>
    </source>
</evidence>
<proteinExistence type="predicted"/>
<dbReference type="InterPro" id="IPR046169">
    <property type="entry name" value="DUF6171"/>
</dbReference>
<dbReference type="Proteomes" id="UP000886884">
    <property type="component" value="Unassembled WGS sequence"/>
</dbReference>
<gene>
    <name evidence="1" type="ORF">IAA64_02915</name>
</gene>
<name>A0A9D1P5F4_9FIRM</name>
<sequence>MPVFSGEILCRRCAAQELPEPELLRYLDEYVSSLPEEMRASDETYARRLAACAACPHRTRYTCTLCGCYVQARAAKRAMACPLPGAPRWRAEDP</sequence>
<dbReference type="AlphaFoldDB" id="A0A9D1P5F4"/>
<reference evidence="1" key="2">
    <citation type="journal article" date="2021" name="PeerJ">
        <title>Extensive microbial diversity within the chicken gut microbiome revealed by metagenomics and culture.</title>
        <authorList>
            <person name="Gilroy R."/>
            <person name="Ravi A."/>
            <person name="Getino M."/>
            <person name="Pursley I."/>
            <person name="Horton D.L."/>
            <person name="Alikhan N.F."/>
            <person name="Baker D."/>
            <person name="Gharbi K."/>
            <person name="Hall N."/>
            <person name="Watson M."/>
            <person name="Adriaenssens E.M."/>
            <person name="Foster-Nyarko E."/>
            <person name="Jarju S."/>
            <person name="Secka A."/>
            <person name="Antonio M."/>
            <person name="Oren A."/>
            <person name="Chaudhuri R.R."/>
            <person name="La Ragione R."/>
            <person name="Hildebrand F."/>
            <person name="Pallen M.J."/>
        </authorList>
    </citation>
    <scope>NUCLEOTIDE SEQUENCE</scope>
    <source>
        <strain evidence="1">CHK183-6373</strain>
    </source>
</reference>
<comment type="caution">
    <text evidence="1">The sequence shown here is derived from an EMBL/GenBank/DDBJ whole genome shotgun (WGS) entry which is preliminary data.</text>
</comment>
<dbReference type="Pfam" id="PF19668">
    <property type="entry name" value="DUF6171"/>
    <property type="match status" value="1"/>
</dbReference>
<evidence type="ECO:0000313" key="1">
    <source>
        <dbReference type="EMBL" id="HIV26894.1"/>
    </source>
</evidence>
<accession>A0A9D1P5F4</accession>
<reference evidence="1" key="1">
    <citation type="submission" date="2020-10" db="EMBL/GenBank/DDBJ databases">
        <authorList>
            <person name="Gilroy R."/>
        </authorList>
    </citation>
    <scope>NUCLEOTIDE SEQUENCE</scope>
    <source>
        <strain evidence="1">CHK183-6373</strain>
    </source>
</reference>
<protein>
    <submittedName>
        <fullName evidence="1">Uncharacterized protein</fullName>
    </submittedName>
</protein>
<organism evidence="1 2">
    <name type="scientific">Candidatus Ornithocaccomicrobium faecavium</name>
    <dbReference type="NCBI Taxonomy" id="2840890"/>
    <lineage>
        <taxon>Bacteria</taxon>
        <taxon>Bacillati</taxon>
        <taxon>Bacillota</taxon>
        <taxon>Clostridia</taxon>
        <taxon>Candidatus Ornithocaccomicrobium</taxon>
    </lineage>
</organism>